<accession>A0AAW0GH29</accession>
<feature type="region of interest" description="Disordered" evidence="1">
    <location>
        <begin position="401"/>
        <end position="433"/>
    </location>
</feature>
<evidence type="ECO:0000259" key="2">
    <source>
        <dbReference type="Pfam" id="PF24016"/>
    </source>
</evidence>
<dbReference type="EMBL" id="JASBNA010000005">
    <property type="protein sequence ID" value="KAK7691972.1"/>
    <property type="molecule type" value="Genomic_DNA"/>
</dbReference>
<dbReference type="Pfam" id="PF24016">
    <property type="entry name" value="DUF7330"/>
    <property type="match status" value="1"/>
</dbReference>
<dbReference type="InterPro" id="IPR055754">
    <property type="entry name" value="DUF7330"/>
</dbReference>
<organism evidence="3 4">
    <name type="scientific">Cerrena zonata</name>
    <dbReference type="NCBI Taxonomy" id="2478898"/>
    <lineage>
        <taxon>Eukaryota</taxon>
        <taxon>Fungi</taxon>
        <taxon>Dikarya</taxon>
        <taxon>Basidiomycota</taxon>
        <taxon>Agaricomycotina</taxon>
        <taxon>Agaricomycetes</taxon>
        <taxon>Polyporales</taxon>
        <taxon>Cerrenaceae</taxon>
        <taxon>Cerrena</taxon>
    </lineage>
</organism>
<keyword evidence="4" id="KW-1185">Reference proteome</keyword>
<sequence>MMRIREYKRNARRRFFRAFVVAILVYVVLASFISSIVGIANHRRWINLPTQKLPRVFPQEPTPEDGKIDHCVTGPIGWEQKGHYRITTYNLPLTADALYLFTRGSGISGNIKIIQDAYLKSKDSMQVEIGVPPMSSDRLGSLKVCSLERKVGQKGIGIFSAPWYPDTPALFHLSITVRIPQHNRKAIRINSFETDLPNFSHSLSDLVPNVSFGSLTLKSSNERIVVDGGIRAHNASFQTSNAAIEGIFSTHGSLELITANYAIEAAITLHNSDESRPTRLNLKTTNARLSSMLYLISDYEDTSSGSFDVTSSTTNGPLSIQFSSQPINSTLNLNTNSRNALTSVYLHRSFEGQFSVRSTNGRQIVEGDETAESPDGDANRRRDLQVRRFKDRTVGSVAWVKEGEDEEDARRRREERGNVDVKTTNSPVMLKFT</sequence>
<reference evidence="3 4" key="1">
    <citation type="submission" date="2022-09" db="EMBL/GenBank/DDBJ databases">
        <authorList>
            <person name="Palmer J.M."/>
        </authorList>
    </citation>
    <scope>NUCLEOTIDE SEQUENCE [LARGE SCALE GENOMIC DNA]</scope>
    <source>
        <strain evidence="3 4">DSM 7382</strain>
    </source>
</reference>
<evidence type="ECO:0000313" key="3">
    <source>
        <dbReference type="EMBL" id="KAK7691972.1"/>
    </source>
</evidence>
<protein>
    <recommendedName>
        <fullName evidence="2">DUF7330 domain-containing protein</fullName>
    </recommendedName>
</protein>
<dbReference type="Proteomes" id="UP001385951">
    <property type="component" value="Unassembled WGS sequence"/>
</dbReference>
<feature type="region of interest" description="Disordered" evidence="1">
    <location>
        <begin position="361"/>
        <end position="380"/>
    </location>
</feature>
<feature type="domain" description="DUF7330" evidence="2">
    <location>
        <begin position="271"/>
        <end position="362"/>
    </location>
</feature>
<feature type="compositionally biased region" description="Basic and acidic residues" evidence="1">
    <location>
        <begin position="408"/>
        <end position="419"/>
    </location>
</feature>
<name>A0AAW0GH29_9APHY</name>
<proteinExistence type="predicted"/>
<gene>
    <name evidence="3" type="ORF">QCA50_005377</name>
</gene>
<evidence type="ECO:0000313" key="4">
    <source>
        <dbReference type="Proteomes" id="UP001385951"/>
    </source>
</evidence>
<feature type="compositionally biased region" description="Acidic residues" evidence="1">
    <location>
        <begin position="366"/>
        <end position="375"/>
    </location>
</feature>
<comment type="caution">
    <text evidence="3">The sequence shown here is derived from an EMBL/GenBank/DDBJ whole genome shotgun (WGS) entry which is preliminary data.</text>
</comment>
<dbReference type="AlphaFoldDB" id="A0AAW0GH29"/>
<evidence type="ECO:0000256" key="1">
    <source>
        <dbReference type="SAM" id="MobiDB-lite"/>
    </source>
</evidence>